<dbReference type="Gene3D" id="3.30.70.270">
    <property type="match status" value="1"/>
</dbReference>
<dbReference type="AlphaFoldDB" id="A0AA45WXE5"/>
<keyword evidence="2" id="KW-0472">Membrane</keyword>
<keyword evidence="2" id="KW-1133">Transmembrane helix</keyword>
<evidence type="ECO:0000256" key="1">
    <source>
        <dbReference type="SAM" id="Coils"/>
    </source>
</evidence>
<name>A0AA45WXE5_9CLOT</name>
<dbReference type="SUPFAM" id="SSF141868">
    <property type="entry name" value="EAL domain-like"/>
    <property type="match status" value="1"/>
</dbReference>
<dbReference type="CDD" id="cd00130">
    <property type="entry name" value="PAS"/>
    <property type="match status" value="1"/>
</dbReference>
<dbReference type="CDD" id="cd01949">
    <property type="entry name" value="GGDEF"/>
    <property type="match status" value="1"/>
</dbReference>
<dbReference type="PROSITE" id="PS50883">
    <property type="entry name" value="EAL"/>
    <property type="match status" value="1"/>
</dbReference>
<evidence type="ECO:0000313" key="6">
    <source>
        <dbReference type="EMBL" id="SMP62901.1"/>
    </source>
</evidence>
<dbReference type="SMART" id="SM00052">
    <property type="entry name" value="EAL"/>
    <property type="match status" value="1"/>
</dbReference>
<gene>
    <name evidence="6" type="ORF">SAMN06296020_110124</name>
</gene>
<reference evidence="6" key="1">
    <citation type="submission" date="2017-05" db="EMBL/GenBank/DDBJ databases">
        <authorList>
            <person name="Varghese N."/>
            <person name="Submissions S."/>
        </authorList>
    </citation>
    <scope>NUCLEOTIDE SEQUENCE</scope>
    <source>
        <strain evidence="6">Su22</strain>
    </source>
</reference>
<dbReference type="Pfam" id="PF00563">
    <property type="entry name" value="EAL"/>
    <property type="match status" value="1"/>
</dbReference>
<dbReference type="InterPro" id="IPR043128">
    <property type="entry name" value="Rev_trsase/Diguanyl_cyclase"/>
</dbReference>
<dbReference type="EMBL" id="FXUF01000010">
    <property type="protein sequence ID" value="SMP62901.1"/>
    <property type="molecule type" value="Genomic_DNA"/>
</dbReference>
<comment type="caution">
    <text evidence="6">The sequence shown here is derived from an EMBL/GenBank/DDBJ whole genome shotgun (WGS) entry which is preliminary data.</text>
</comment>
<feature type="coiled-coil region" evidence="1">
    <location>
        <begin position="86"/>
        <end position="134"/>
    </location>
</feature>
<feature type="domain" description="PAC" evidence="3">
    <location>
        <begin position="209"/>
        <end position="261"/>
    </location>
</feature>
<feature type="domain" description="GGDEF" evidence="5">
    <location>
        <begin position="293"/>
        <end position="426"/>
    </location>
</feature>
<dbReference type="CDD" id="cd01948">
    <property type="entry name" value="EAL"/>
    <property type="match status" value="1"/>
</dbReference>
<evidence type="ECO:0000313" key="7">
    <source>
        <dbReference type="Proteomes" id="UP001158066"/>
    </source>
</evidence>
<dbReference type="InterPro" id="IPR000014">
    <property type="entry name" value="PAS"/>
</dbReference>
<dbReference type="InterPro" id="IPR000700">
    <property type="entry name" value="PAS-assoc_C"/>
</dbReference>
<organism evidence="6 7">
    <name type="scientific">Anoxynatronum buryatiense</name>
    <dbReference type="NCBI Taxonomy" id="489973"/>
    <lineage>
        <taxon>Bacteria</taxon>
        <taxon>Bacillati</taxon>
        <taxon>Bacillota</taxon>
        <taxon>Clostridia</taxon>
        <taxon>Eubacteriales</taxon>
        <taxon>Clostridiaceae</taxon>
        <taxon>Anoxynatronum</taxon>
    </lineage>
</organism>
<dbReference type="InterPro" id="IPR001633">
    <property type="entry name" value="EAL_dom"/>
</dbReference>
<dbReference type="InterPro" id="IPR035965">
    <property type="entry name" value="PAS-like_dom_sf"/>
</dbReference>
<sequence length="701" mass="82127">MKDRQQTMQQAAETVVRLENFPASRIPQKIVVIYLVAGTLWIAFSDRLLLAMVSNYEQFVNLQTFKGWFYVGATGLLLYQLIRQNLRELTRYQEDLVANYEELESAYEELVAMEQELQDNFNTLQDQQRRLLETEERYRLVVEGSNDCIWDWDLRNQLLSFSRTKLLLGYEEDELPETYDAWASLVHPEDLENTELISQQHLDGKTPYFYSEYRMRNKWGEYRWIQSRGKAVWDAEGKPVRIAGSHVDVTEQKRLMREMYQMAYYDELTELPNRTLFYDHLKKIMGTHHRHQEQFGLLTMDLDDFRRINDTRGHPVGDQILVEVARRINEQLQDNEFVARSGGDEFYVLKPRLLSKDDLKGLAERILKAFEAPFGVDGYEYFISASAGIAIFPDHGTDRDTLLQHADVALSEAKTAGKNKFWFFDQTIRDRITNWMEKEKDLRYAIQRREFVLHYQPIMDVKGNIVGVEALIRWNHPQQGLLSPFFFMELAEETDLIHPIGAWVMESVCQTCRQWKMDGLPPLTVSVNLSSMQFRRTDLPDWISQMIHQYGVDPCQLVVEITETAAMDNLSHTKELLNRIRALGVRVALDDFGTGYSSLNYLRSLPMDILKIDKSFIQEMGNNPKETFIVRQIIDMAHQLQLTVTAEGVEERAQWEMLERYGCDHLQGYYFHRPMAEEKLREVLAKTTVHPLSEAEHQQIH</sequence>
<dbReference type="PANTHER" id="PTHR44757">
    <property type="entry name" value="DIGUANYLATE CYCLASE DGCP"/>
    <property type="match status" value="1"/>
</dbReference>
<keyword evidence="2" id="KW-0812">Transmembrane</keyword>
<dbReference type="InterPro" id="IPR013655">
    <property type="entry name" value="PAS_fold_3"/>
</dbReference>
<dbReference type="InterPro" id="IPR052155">
    <property type="entry name" value="Biofilm_reg_signaling"/>
</dbReference>
<dbReference type="NCBIfam" id="TIGR00229">
    <property type="entry name" value="sensory_box"/>
    <property type="match status" value="1"/>
</dbReference>
<accession>A0AA45WXE5</accession>
<dbReference type="InterPro" id="IPR029787">
    <property type="entry name" value="Nucleotide_cyclase"/>
</dbReference>
<dbReference type="SMART" id="SM00267">
    <property type="entry name" value="GGDEF"/>
    <property type="match status" value="1"/>
</dbReference>
<keyword evidence="7" id="KW-1185">Reference proteome</keyword>
<dbReference type="RefSeq" id="WP_283409908.1">
    <property type="nucleotide sequence ID" value="NZ_FXUF01000010.1"/>
</dbReference>
<feature type="domain" description="EAL" evidence="4">
    <location>
        <begin position="435"/>
        <end position="688"/>
    </location>
</feature>
<dbReference type="Pfam" id="PF08447">
    <property type="entry name" value="PAS_3"/>
    <property type="match status" value="1"/>
</dbReference>
<dbReference type="InterPro" id="IPR035919">
    <property type="entry name" value="EAL_sf"/>
</dbReference>
<dbReference type="Proteomes" id="UP001158066">
    <property type="component" value="Unassembled WGS sequence"/>
</dbReference>
<dbReference type="Gene3D" id="3.20.20.450">
    <property type="entry name" value="EAL domain"/>
    <property type="match status" value="1"/>
</dbReference>
<dbReference type="SUPFAM" id="SSF55073">
    <property type="entry name" value="Nucleotide cyclase"/>
    <property type="match status" value="1"/>
</dbReference>
<dbReference type="InterPro" id="IPR000160">
    <property type="entry name" value="GGDEF_dom"/>
</dbReference>
<dbReference type="SMART" id="SM00086">
    <property type="entry name" value="PAC"/>
    <property type="match status" value="1"/>
</dbReference>
<evidence type="ECO:0000256" key="2">
    <source>
        <dbReference type="SAM" id="Phobius"/>
    </source>
</evidence>
<evidence type="ECO:0000259" key="5">
    <source>
        <dbReference type="PROSITE" id="PS50887"/>
    </source>
</evidence>
<evidence type="ECO:0000259" key="3">
    <source>
        <dbReference type="PROSITE" id="PS50113"/>
    </source>
</evidence>
<protein>
    <submittedName>
        <fullName evidence="6">PAS domain S-box-containing protein/diguanylate cyclase (GGDEF) domain-containing protein</fullName>
    </submittedName>
</protein>
<dbReference type="SUPFAM" id="SSF55785">
    <property type="entry name" value="PYP-like sensor domain (PAS domain)"/>
    <property type="match status" value="1"/>
</dbReference>
<dbReference type="InterPro" id="IPR001610">
    <property type="entry name" value="PAC"/>
</dbReference>
<dbReference type="Gene3D" id="3.30.450.20">
    <property type="entry name" value="PAS domain"/>
    <property type="match status" value="1"/>
</dbReference>
<dbReference type="PROSITE" id="PS50887">
    <property type="entry name" value="GGDEF"/>
    <property type="match status" value="1"/>
</dbReference>
<feature type="transmembrane region" description="Helical" evidence="2">
    <location>
        <begin position="31"/>
        <end position="53"/>
    </location>
</feature>
<dbReference type="PANTHER" id="PTHR44757:SF2">
    <property type="entry name" value="BIOFILM ARCHITECTURE MAINTENANCE PROTEIN MBAA"/>
    <property type="match status" value="1"/>
</dbReference>
<evidence type="ECO:0000259" key="4">
    <source>
        <dbReference type="PROSITE" id="PS50883"/>
    </source>
</evidence>
<dbReference type="NCBIfam" id="TIGR00254">
    <property type="entry name" value="GGDEF"/>
    <property type="match status" value="1"/>
</dbReference>
<proteinExistence type="predicted"/>
<dbReference type="FunFam" id="3.20.20.450:FF:000001">
    <property type="entry name" value="Cyclic di-GMP phosphodiesterase yahA"/>
    <property type="match status" value="1"/>
</dbReference>
<keyword evidence="1" id="KW-0175">Coiled coil</keyword>
<dbReference type="Pfam" id="PF00990">
    <property type="entry name" value="GGDEF"/>
    <property type="match status" value="1"/>
</dbReference>
<dbReference type="PROSITE" id="PS50113">
    <property type="entry name" value="PAC"/>
    <property type="match status" value="1"/>
</dbReference>